<gene>
    <name evidence="6" type="ORF">M0812_05658</name>
    <name evidence="7" type="ORF">M0813_12953</name>
</gene>
<dbReference type="EC" id="3.1.3.16" evidence="4"/>
<evidence type="ECO:0000256" key="1">
    <source>
        <dbReference type="ARBA" id="ARBA00022723"/>
    </source>
</evidence>
<proteinExistence type="inferred from homology"/>
<dbReference type="EMBL" id="JAOAOG010000028">
    <property type="protein sequence ID" value="KAJ6253540.1"/>
    <property type="molecule type" value="Genomic_DNA"/>
</dbReference>
<reference evidence="7" key="1">
    <citation type="submission" date="2022-08" db="EMBL/GenBank/DDBJ databases">
        <title>Novel sulfate-reducing endosymbionts in the free-living metamonad Anaeramoeba.</title>
        <authorList>
            <person name="Jerlstrom-Hultqvist J."/>
            <person name="Cepicka I."/>
            <person name="Gallot-Lavallee L."/>
            <person name="Salas-Leiva D."/>
            <person name="Curtis B.A."/>
            <person name="Zahonova K."/>
            <person name="Pipaliya S."/>
            <person name="Dacks J."/>
            <person name="Roger A.J."/>
        </authorList>
    </citation>
    <scope>NUCLEOTIDE SEQUENCE</scope>
    <source>
        <strain evidence="7">Schooner1</strain>
    </source>
</reference>
<dbReference type="InterPro" id="IPR047129">
    <property type="entry name" value="PPA2-like"/>
</dbReference>
<feature type="domain" description="Serine/threonine specific protein phosphatases" evidence="5">
    <location>
        <begin position="111"/>
        <end position="116"/>
    </location>
</feature>
<dbReference type="SMART" id="SM00156">
    <property type="entry name" value="PP2Ac"/>
    <property type="match status" value="1"/>
</dbReference>
<dbReference type="EMBL" id="JANTQA010000012">
    <property type="protein sequence ID" value="KAJ3449506.1"/>
    <property type="molecule type" value="Genomic_DNA"/>
</dbReference>
<dbReference type="PANTHER" id="PTHR45619">
    <property type="entry name" value="SERINE/THREONINE-PROTEIN PHOSPHATASE PP2A-RELATED"/>
    <property type="match status" value="1"/>
</dbReference>
<protein>
    <recommendedName>
        <fullName evidence="4">Serine/threonine-protein phosphatase</fullName>
        <ecNumber evidence="4">3.1.3.16</ecNumber>
    </recommendedName>
</protein>
<keyword evidence="9" id="KW-1185">Reference proteome</keyword>
<sequence length="308" mass="35812">MNNTNDIDVILEQLYECKLPTESQIKFICFRARQIFIKESNTIFVPAPVTICGDVHGQFWDLKELFEIGGKPPETSYLFLGDFVDRGYYSIETFLLLLTLKVKYPDKMTLIRGNHESRQITQVYGFYDECMKKFGNSSVWRYCTEIFDYLSLSAIVENQIFCVHGGLSPKIDQINQIRLIDRKTEVPHEGPMCDMLWSDPDETTKEWEINPRGAGFHFGKLVVEKFNKINSLKIIARAHQLCQDGYQYSFDKKLVTVWSAPNYFYRCANKASVMIVNNQLSHSFKVFDAAPPEKRNVKHRKTTSIYFL</sequence>
<comment type="catalytic activity">
    <reaction evidence="4">
        <text>O-phospho-L-threonyl-[protein] + H2O = L-threonyl-[protein] + phosphate</text>
        <dbReference type="Rhea" id="RHEA:47004"/>
        <dbReference type="Rhea" id="RHEA-COMP:11060"/>
        <dbReference type="Rhea" id="RHEA-COMP:11605"/>
        <dbReference type="ChEBI" id="CHEBI:15377"/>
        <dbReference type="ChEBI" id="CHEBI:30013"/>
        <dbReference type="ChEBI" id="CHEBI:43474"/>
        <dbReference type="ChEBI" id="CHEBI:61977"/>
        <dbReference type="EC" id="3.1.3.16"/>
    </reaction>
</comment>
<evidence type="ECO:0000259" key="5">
    <source>
        <dbReference type="PROSITE" id="PS00125"/>
    </source>
</evidence>
<dbReference type="GO" id="GO:0046872">
    <property type="term" value="F:metal ion binding"/>
    <property type="evidence" value="ECO:0007669"/>
    <property type="project" value="UniProtKB-KW"/>
</dbReference>
<evidence type="ECO:0000256" key="3">
    <source>
        <dbReference type="ARBA" id="ARBA00023211"/>
    </source>
</evidence>
<organism evidence="6 8">
    <name type="scientific">Anaeramoeba flamelloides</name>
    <dbReference type="NCBI Taxonomy" id="1746091"/>
    <lineage>
        <taxon>Eukaryota</taxon>
        <taxon>Metamonada</taxon>
        <taxon>Anaeramoebidae</taxon>
        <taxon>Anaeramoeba</taxon>
    </lineage>
</organism>
<dbReference type="AlphaFoldDB" id="A0AAV8A5B7"/>
<dbReference type="Proteomes" id="UP001150062">
    <property type="component" value="Unassembled WGS sequence"/>
</dbReference>
<comment type="caution">
    <text evidence="6">The sequence shown here is derived from an EMBL/GenBank/DDBJ whole genome shotgun (WGS) entry which is preliminary data.</text>
</comment>
<dbReference type="PRINTS" id="PR00114">
    <property type="entry name" value="STPHPHTASE"/>
</dbReference>
<reference evidence="6" key="2">
    <citation type="submission" date="2022-08" db="EMBL/GenBank/DDBJ databases">
        <title>Novel sulphate-reducing endosymbionts in the free-living metamonad Anaeramoeba.</title>
        <authorList>
            <person name="Jerlstrom-Hultqvist J."/>
            <person name="Cepicka I."/>
            <person name="Gallot-Lavallee L."/>
            <person name="Salas-Leiva D."/>
            <person name="Curtis B.A."/>
            <person name="Zahonova K."/>
            <person name="Pipaliya S."/>
            <person name="Dacks J."/>
            <person name="Roger A.J."/>
        </authorList>
    </citation>
    <scope>NUCLEOTIDE SEQUENCE</scope>
    <source>
        <strain evidence="6">Busselton2</strain>
    </source>
</reference>
<evidence type="ECO:0000313" key="6">
    <source>
        <dbReference type="EMBL" id="KAJ3449506.1"/>
    </source>
</evidence>
<evidence type="ECO:0000256" key="2">
    <source>
        <dbReference type="ARBA" id="ARBA00022801"/>
    </source>
</evidence>
<evidence type="ECO:0000313" key="9">
    <source>
        <dbReference type="Proteomes" id="UP001150062"/>
    </source>
</evidence>
<keyword evidence="3" id="KW-0464">Manganese</keyword>
<dbReference type="Pfam" id="PF00149">
    <property type="entry name" value="Metallophos"/>
    <property type="match status" value="1"/>
</dbReference>
<dbReference type="Gene3D" id="3.60.21.10">
    <property type="match status" value="1"/>
</dbReference>
<dbReference type="Proteomes" id="UP001146793">
    <property type="component" value="Unassembled WGS sequence"/>
</dbReference>
<dbReference type="InterPro" id="IPR006186">
    <property type="entry name" value="Ser/Thr-sp_prot-phosphatase"/>
</dbReference>
<dbReference type="SUPFAM" id="SSF56300">
    <property type="entry name" value="Metallo-dependent phosphatases"/>
    <property type="match status" value="1"/>
</dbReference>
<accession>A0AAV8A5B7</accession>
<dbReference type="CDD" id="cd07415">
    <property type="entry name" value="MPP_PP2A_PP4_PP6"/>
    <property type="match status" value="1"/>
</dbReference>
<comment type="similarity">
    <text evidence="4">Belongs to the PPP phosphatase family.</text>
</comment>
<evidence type="ECO:0000256" key="4">
    <source>
        <dbReference type="RuleBase" id="RU004273"/>
    </source>
</evidence>
<dbReference type="InterPro" id="IPR004843">
    <property type="entry name" value="Calcineurin-like_PHP"/>
</dbReference>
<dbReference type="GO" id="GO:0004722">
    <property type="term" value="F:protein serine/threonine phosphatase activity"/>
    <property type="evidence" value="ECO:0007669"/>
    <property type="project" value="UniProtKB-EC"/>
</dbReference>
<keyword evidence="1" id="KW-0479">Metal-binding</keyword>
<evidence type="ECO:0000313" key="7">
    <source>
        <dbReference type="EMBL" id="KAJ6253540.1"/>
    </source>
</evidence>
<evidence type="ECO:0000313" key="8">
    <source>
        <dbReference type="Proteomes" id="UP001146793"/>
    </source>
</evidence>
<name>A0AAV8A5B7_9EUKA</name>
<dbReference type="PROSITE" id="PS00125">
    <property type="entry name" value="SER_THR_PHOSPHATASE"/>
    <property type="match status" value="1"/>
</dbReference>
<dbReference type="InterPro" id="IPR029052">
    <property type="entry name" value="Metallo-depent_PP-like"/>
</dbReference>
<keyword evidence="2 4" id="KW-0378">Hydrolase</keyword>